<reference evidence="3" key="1">
    <citation type="submission" date="2020-06" db="EMBL/GenBank/DDBJ databases">
        <authorList>
            <person name="Li T."/>
            <person name="Hu X."/>
            <person name="Zhang T."/>
            <person name="Song X."/>
            <person name="Zhang H."/>
            <person name="Dai N."/>
            <person name="Sheng W."/>
            <person name="Hou X."/>
            <person name="Wei L."/>
        </authorList>
    </citation>
    <scope>NUCLEOTIDE SEQUENCE</scope>
    <source>
        <strain evidence="3">G02</strain>
        <tissue evidence="3">Leaf</tissue>
    </source>
</reference>
<protein>
    <submittedName>
        <fullName evidence="3">Uncharacterized protein</fullName>
    </submittedName>
</protein>
<evidence type="ECO:0000256" key="2">
    <source>
        <dbReference type="SAM" id="SignalP"/>
    </source>
</evidence>
<comment type="caution">
    <text evidence="3">The sequence shown here is derived from an EMBL/GenBank/DDBJ whole genome shotgun (WGS) entry which is preliminary data.</text>
</comment>
<feature type="compositionally biased region" description="Polar residues" evidence="1">
    <location>
        <begin position="117"/>
        <end position="127"/>
    </location>
</feature>
<dbReference type="EMBL" id="JACGWJ010000138">
    <property type="protein sequence ID" value="KAL0294725.1"/>
    <property type="molecule type" value="Genomic_DNA"/>
</dbReference>
<reference evidence="3" key="2">
    <citation type="journal article" date="2024" name="Plant">
        <title>Genomic evolution and insights into agronomic trait innovations of Sesamum species.</title>
        <authorList>
            <person name="Miao H."/>
            <person name="Wang L."/>
            <person name="Qu L."/>
            <person name="Liu H."/>
            <person name="Sun Y."/>
            <person name="Le M."/>
            <person name="Wang Q."/>
            <person name="Wei S."/>
            <person name="Zheng Y."/>
            <person name="Lin W."/>
            <person name="Duan Y."/>
            <person name="Cao H."/>
            <person name="Xiong S."/>
            <person name="Wang X."/>
            <person name="Wei L."/>
            <person name="Li C."/>
            <person name="Ma Q."/>
            <person name="Ju M."/>
            <person name="Zhao R."/>
            <person name="Li G."/>
            <person name="Mu C."/>
            <person name="Tian Q."/>
            <person name="Mei H."/>
            <person name="Zhang T."/>
            <person name="Gao T."/>
            <person name="Zhang H."/>
        </authorList>
    </citation>
    <scope>NUCLEOTIDE SEQUENCE</scope>
    <source>
        <strain evidence="3">G02</strain>
    </source>
</reference>
<feature type="region of interest" description="Disordered" evidence="1">
    <location>
        <begin position="117"/>
        <end position="140"/>
    </location>
</feature>
<dbReference type="PANTHER" id="PTHR36312:SF1">
    <property type="entry name" value="OS01G0594500 PROTEIN"/>
    <property type="match status" value="1"/>
</dbReference>
<proteinExistence type="predicted"/>
<keyword evidence="2" id="KW-0732">Signal</keyword>
<evidence type="ECO:0000313" key="3">
    <source>
        <dbReference type="EMBL" id="KAL0294725.1"/>
    </source>
</evidence>
<gene>
    <name evidence="3" type="ORF">Sradi_6872700</name>
</gene>
<evidence type="ECO:0000256" key="1">
    <source>
        <dbReference type="SAM" id="MobiDB-lite"/>
    </source>
</evidence>
<feature type="chain" id="PRO_5043957505" evidence="2">
    <location>
        <begin position="27"/>
        <end position="140"/>
    </location>
</feature>
<feature type="signal peptide" evidence="2">
    <location>
        <begin position="1"/>
        <end position="26"/>
    </location>
</feature>
<dbReference type="PANTHER" id="PTHR36312">
    <property type="entry name" value="THIONIN-LIKE PROTEIN 1"/>
    <property type="match status" value="1"/>
</dbReference>
<accession>A0AAW2JJL5</accession>
<dbReference type="AlphaFoldDB" id="A0AAW2JJL5"/>
<dbReference type="InterPro" id="IPR038975">
    <property type="entry name" value="THNL"/>
</dbReference>
<name>A0AAW2JJL5_SESRA</name>
<organism evidence="3">
    <name type="scientific">Sesamum radiatum</name>
    <name type="common">Black benniseed</name>
    <dbReference type="NCBI Taxonomy" id="300843"/>
    <lineage>
        <taxon>Eukaryota</taxon>
        <taxon>Viridiplantae</taxon>
        <taxon>Streptophyta</taxon>
        <taxon>Embryophyta</taxon>
        <taxon>Tracheophyta</taxon>
        <taxon>Spermatophyta</taxon>
        <taxon>Magnoliopsida</taxon>
        <taxon>eudicotyledons</taxon>
        <taxon>Gunneridae</taxon>
        <taxon>Pentapetalae</taxon>
        <taxon>asterids</taxon>
        <taxon>lamiids</taxon>
        <taxon>Lamiales</taxon>
        <taxon>Pedaliaceae</taxon>
        <taxon>Sesamum</taxon>
    </lineage>
</organism>
<sequence>MNNSKNFQTITQVVVLMLLFAGEASASFKHCFPGCAIDCLFGSHKLLCVVKCFAKCLIGEDSSSGFDYCKLGCAVDQCARFADDFKMEDVDKVNSCVNECEIGQCSLLDQQMAPTTSTSSQKLSQNGAHHHQDNGVSGQI</sequence>